<dbReference type="Proteomes" id="UP000270471">
    <property type="component" value="Unassembled WGS sequence"/>
</dbReference>
<protein>
    <submittedName>
        <fullName evidence="1">Uncharacterized protein</fullName>
    </submittedName>
</protein>
<evidence type="ECO:0000313" key="2">
    <source>
        <dbReference type="Proteomes" id="UP000270471"/>
    </source>
</evidence>
<gene>
    <name evidence="1" type="ORF">CTZ28_23320</name>
</gene>
<sequence>MARRLYATADEYLLYTGEQTAPADIQRLVTRASEDIDAALLTAVYCTDDAGMPTHAEVKEALSDAVCAQIEYWQETGDTGTGAAGRWSSVSLGPLSLSGPRGGPSHPGAVDLADRAERALTRAGLLPGVIGECPHCHGGY</sequence>
<dbReference type="OrthoDB" id="4236785at2"/>
<dbReference type="AlphaFoldDB" id="A0A3M0I1Z7"/>
<proteinExistence type="predicted"/>
<accession>A0A3M0I1Z7</accession>
<dbReference type="RefSeq" id="WP_121891650.1">
    <property type="nucleotide sequence ID" value="NZ_PENI01000015.1"/>
</dbReference>
<evidence type="ECO:0000313" key="1">
    <source>
        <dbReference type="EMBL" id="RMB83651.1"/>
    </source>
</evidence>
<reference evidence="1 2" key="1">
    <citation type="submission" date="2017-11" db="EMBL/GenBank/DDBJ databases">
        <title>Draft genome of actinobacteria isolated from guarana (Paullinia cupana (Mart.) Ducke.</title>
        <authorList>
            <person name="Siqueira K.A."/>
            <person name="Liotti R.G."/>
            <person name="Mendes T.A.O."/>
            <person name="Soares M.A."/>
        </authorList>
    </citation>
    <scope>NUCLEOTIDE SEQUENCE [LARGE SCALE GENOMIC DNA]</scope>
    <source>
        <strain evidence="1 2">193</strain>
    </source>
</reference>
<keyword evidence="2" id="KW-1185">Reference proteome</keyword>
<dbReference type="EMBL" id="PENI01000015">
    <property type="protein sequence ID" value="RMB83651.1"/>
    <property type="molecule type" value="Genomic_DNA"/>
</dbReference>
<organism evidence="1 2">
    <name type="scientific">Streptomyces shenzhenensis</name>
    <dbReference type="NCBI Taxonomy" id="943815"/>
    <lineage>
        <taxon>Bacteria</taxon>
        <taxon>Bacillati</taxon>
        <taxon>Actinomycetota</taxon>
        <taxon>Actinomycetes</taxon>
        <taxon>Kitasatosporales</taxon>
        <taxon>Streptomycetaceae</taxon>
        <taxon>Streptomyces</taxon>
    </lineage>
</organism>
<name>A0A3M0I1Z7_9ACTN</name>
<comment type="caution">
    <text evidence="1">The sequence shown here is derived from an EMBL/GenBank/DDBJ whole genome shotgun (WGS) entry which is preliminary data.</text>
</comment>